<proteinExistence type="inferred from homology"/>
<keyword evidence="5 11" id="KW-0812">Transmembrane</keyword>
<keyword evidence="8 11" id="KW-0406">Ion transport</keyword>
<feature type="transmembrane region" description="Helical" evidence="11">
    <location>
        <begin position="181"/>
        <end position="203"/>
    </location>
</feature>
<keyword evidence="6 11" id="KW-0375">Hydrogen ion transport</keyword>
<dbReference type="SUPFAM" id="SSF81336">
    <property type="entry name" value="F1F0 ATP synthase subunit A"/>
    <property type="match status" value="1"/>
</dbReference>
<dbReference type="CDD" id="cd00310">
    <property type="entry name" value="ATP-synt_Fo_a_6"/>
    <property type="match status" value="1"/>
</dbReference>
<dbReference type="RefSeq" id="WP_183649896.1">
    <property type="nucleotide sequence ID" value="NZ_BAAAXX010000022.1"/>
</dbReference>
<evidence type="ECO:0000313" key="13">
    <source>
        <dbReference type="EMBL" id="MBB3728233.1"/>
    </source>
</evidence>
<evidence type="ECO:0000256" key="4">
    <source>
        <dbReference type="ARBA" id="ARBA00022547"/>
    </source>
</evidence>
<sequence length="256" mass="28615">MSDEFTAPGLELFHLPPLFPDGPAWLTKPVLIAILSALLITAFFWSAFASPKLVPRGMQNLGELGYTFVRDQIGKPFLGRHTDRWMGLLLTVFFTALVWNVMGVVPLIQYPIAANIAFPMVLALTVYILKIHQGVKHHGWSRFLGGLLFPEGLPKWALGIYVPLVFAEYFLNSLFTHFVRLFANMFAGHLILAFFSSVGFWFLFEHLTPLGSIVGIVGVVMTVLMTGFELFIMFLQAFLFTLLAAMFIGDAIEGTH</sequence>
<dbReference type="InterPro" id="IPR000568">
    <property type="entry name" value="ATP_synth_F0_asu"/>
</dbReference>
<dbReference type="InterPro" id="IPR035908">
    <property type="entry name" value="F0_ATP_A_sf"/>
</dbReference>
<feature type="transmembrane region" description="Helical" evidence="11">
    <location>
        <begin position="210"/>
        <end position="228"/>
    </location>
</feature>
<dbReference type="GO" id="GO:0005886">
    <property type="term" value="C:plasma membrane"/>
    <property type="evidence" value="ECO:0007669"/>
    <property type="project" value="UniProtKB-SubCell"/>
</dbReference>
<dbReference type="PANTHER" id="PTHR11410">
    <property type="entry name" value="ATP SYNTHASE SUBUNIT A"/>
    <property type="match status" value="1"/>
</dbReference>
<dbReference type="GeneID" id="95390481"/>
<keyword evidence="11" id="KW-1003">Cell membrane</keyword>
<protein>
    <recommendedName>
        <fullName evidence="11 12">ATP synthase subunit a</fullName>
    </recommendedName>
    <alternativeName>
        <fullName evidence="11">ATP synthase F0 sector subunit a</fullName>
    </alternativeName>
    <alternativeName>
        <fullName evidence="11">F-ATPase subunit 6</fullName>
    </alternativeName>
</protein>
<dbReference type="EMBL" id="JACIBV010000001">
    <property type="protein sequence ID" value="MBB3728233.1"/>
    <property type="molecule type" value="Genomic_DNA"/>
</dbReference>
<evidence type="ECO:0000256" key="9">
    <source>
        <dbReference type="ARBA" id="ARBA00023136"/>
    </source>
</evidence>
<dbReference type="PRINTS" id="PR00123">
    <property type="entry name" value="ATPASEA"/>
</dbReference>
<dbReference type="NCBIfam" id="TIGR01131">
    <property type="entry name" value="ATP_synt_6_or_A"/>
    <property type="match status" value="1"/>
</dbReference>
<accession>A0A7W5V9J5</accession>
<evidence type="ECO:0000256" key="1">
    <source>
        <dbReference type="ARBA" id="ARBA00004141"/>
    </source>
</evidence>
<keyword evidence="4 11" id="KW-0138">CF(0)</keyword>
<evidence type="ECO:0000256" key="2">
    <source>
        <dbReference type="ARBA" id="ARBA00006810"/>
    </source>
</evidence>
<comment type="similarity">
    <text evidence="2 11 12">Belongs to the ATPase A chain family.</text>
</comment>
<evidence type="ECO:0000256" key="3">
    <source>
        <dbReference type="ARBA" id="ARBA00022448"/>
    </source>
</evidence>
<feature type="transmembrane region" description="Helical" evidence="11">
    <location>
        <begin position="85"/>
        <end position="102"/>
    </location>
</feature>
<dbReference type="Gene3D" id="1.20.120.220">
    <property type="entry name" value="ATP synthase, F0 complex, subunit A"/>
    <property type="match status" value="1"/>
</dbReference>
<feature type="transmembrane region" description="Helical" evidence="11">
    <location>
        <begin position="108"/>
        <end position="129"/>
    </location>
</feature>
<keyword evidence="10 11" id="KW-0066">ATP synthesis</keyword>
<comment type="caution">
    <text evidence="13">The sequence shown here is derived from an EMBL/GenBank/DDBJ whole genome shotgun (WGS) entry which is preliminary data.</text>
</comment>
<keyword evidence="9 11" id="KW-0472">Membrane</keyword>
<keyword evidence="7 11" id="KW-1133">Transmembrane helix</keyword>
<evidence type="ECO:0000256" key="10">
    <source>
        <dbReference type="ARBA" id="ARBA00023310"/>
    </source>
</evidence>
<keyword evidence="14" id="KW-1185">Reference proteome</keyword>
<evidence type="ECO:0000256" key="11">
    <source>
        <dbReference type="HAMAP-Rule" id="MF_01393"/>
    </source>
</evidence>
<keyword evidence="3 11" id="KW-0813">Transport</keyword>
<reference evidence="13 14" key="1">
    <citation type="submission" date="2020-08" db="EMBL/GenBank/DDBJ databases">
        <title>Sequencing the genomes of 1000 actinobacteria strains.</title>
        <authorList>
            <person name="Klenk H.-P."/>
        </authorList>
    </citation>
    <scope>NUCLEOTIDE SEQUENCE [LARGE SCALE GENOMIC DNA]</scope>
    <source>
        <strain evidence="13 14">DSM 44320</strain>
    </source>
</reference>
<dbReference type="AlphaFoldDB" id="A0A7W5V9J5"/>
<evidence type="ECO:0000256" key="7">
    <source>
        <dbReference type="ARBA" id="ARBA00022989"/>
    </source>
</evidence>
<gene>
    <name evidence="11" type="primary">atpB</name>
    <name evidence="13" type="ORF">FHR33_004093</name>
</gene>
<dbReference type="GO" id="GO:0046933">
    <property type="term" value="F:proton-transporting ATP synthase activity, rotational mechanism"/>
    <property type="evidence" value="ECO:0007669"/>
    <property type="project" value="UniProtKB-UniRule"/>
</dbReference>
<feature type="transmembrane region" description="Helical" evidence="11">
    <location>
        <begin position="30"/>
        <end position="49"/>
    </location>
</feature>
<dbReference type="Pfam" id="PF00119">
    <property type="entry name" value="ATP-synt_A"/>
    <property type="match status" value="1"/>
</dbReference>
<dbReference type="GO" id="GO:0045259">
    <property type="term" value="C:proton-transporting ATP synthase complex"/>
    <property type="evidence" value="ECO:0007669"/>
    <property type="project" value="UniProtKB-KW"/>
</dbReference>
<dbReference type="PANTHER" id="PTHR11410:SF0">
    <property type="entry name" value="ATP SYNTHASE SUBUNIT A"/>
    <property type="match status" value="1"/>
</dbReference>
<name>A0A7W5V9J5_9ACTN</name>
<dbReference type="InterPro" id="IPR045083">
    <property type="entry name" value="ATP_synth_F0_asu_bact/mt"/>
</dbReference>
<evidence type="ECO:0000256" key="6">
    <source>
        <dbReference type="ARBA" id="ARBA00022781"/>
    </source>
</evidence>
<evidence type="ECO:0000256" key="5">
    <source>
        <dbReference type="ARBA" id="ARBA00022692"/>
    </source>
</evidence>
<comment type="subcellular location">
    <subcellularLocation>
        <location evidence="11 12">Cell membrane</location>
        <topology evidence="11 12">Multi-pass membrane protein</topology>
    </subcellularLocation>
    <subcellularLocation>
        <location evidence="1">Membrane</location>
        <topology evidence="1">Multi-pass membrane protein</topology>
    </subcellularLocation>
</comment>
<dbReference type="Proteomes" id="UP000579945">
    <property type="component" value="Unassembled WGS sequence"/>
</dbReference>
<comment type="function">
    <text evidence="11 12">Key component of the proton channel; it plays a direct role in the translocation of protons across the membrane.</text>
</comment>
<evidence type="ECO:0000256" key="12">
    <source>
        <dbReference type="RuleBase" id="RU000483"/>
    </source>
</evidence>
<dbReference type="HAMAP" id="MF_01393">
    <property type="entry name" value="ATP_synth_a_bact"/>
    <property type="match status" value="1"/>
</dbReference>
<evidence type="ECO:0000256" key="8">
    <source>
        <dbReference type="ARBA" id="ARBA00023065"/>
    </source>
</evidence>
<evidence type="ECO:0000313" key="14">
    <source>
        <dbReference type="Proteomes" id="UP000579945"/>
    </source>
</evidence>
<organism evidence="13 14">
    <name type="scientific">Nonomuraea dietziae</name>
    <dbReference type="NCBI Taxonomy" id="65515"/>
    <lineage>
        <taxon>Bacteria</taxon>
        <taxon>Bacillati</taxon>
        <taxon>Actinomycetota</taxon>
        <taxon>Actinomycetes</taxon>
        <taxon>Streptosporangiales</taxon>
        <taxon>Streptosporangiaceae</taxon>
        <taxon>Nonomuraea</taxon>
    </lineage>
</organism>